<feature type="chain" id="PRO_5032959267" evidence="1">
    <location>
        <begin position="21"/>
        <end position="100"/>
    </location>
</feature>
<evidence type="ECO:0000313" key="2">
    <source>
        <dbReference type="EMBL" id="CAD6994920.1"/>
    </source>
</evidence>
<protein>
    <submittedName>
        <fullName evidence="2">(Mediterranean fruit fly) hypothetical protein</fullName>
    </submittedName>
</protein>
<sequence>MYRIIKLICACALLCQYVRTASVVPQSAIHALNSTDLGVEFVPLEASTTEKADKSSPAKKTIEACYSQALTEFTYIFQFIPSILLSELISYIPVYKCQES</sequence>
<organism evidence="2 3">
    <name type="scientific">Ceratitis capitata</name>
    <name type="common">Mediterranean fruit fly</name>
    <name type="synonym">Tephritis capitata</name>
    <dbReference type="NCBI Taxonomy" id="7213"/>
    <lineage>
        <taxon>Eukaryota</taxon>
        <taxon>Metazoa</taxon>
        <taxon>Ecdysozoa</taxon>
        <taxon>Arthropoda</taxon>
        <taxon>Hexapoda</taxon>
        <taxon>Insecta</taxon>
        <taxon>Pterygota</taxon>
        <taxon>Neoptera</taxon>
        <taxon>Endopterygota</taxon>
        <taxon>Diptera</taxon>
        <taxon>Brachycera</taxon>
        <taxon>Muscomorpha</taxon>
        <taxon>Tephritoidea</taxon>
        <taxon>Tephritidae</taxon>
        <taxon>Ceratitis</taxon>
        <taxon>Ceratitis</taxon>
    </lineage>
</organism>
<name>A0A811U8V0_CERCA</name>
<evidence type="ECO:0000256" key="1">
    <source>
        <dbReference type="SAM" id="SignalP"/>
    </source>
</evidence>
<reference evidence="2" key="1">
    <citation type="submission" date="2020-11" db="EMBL/GenBank/DDBJ databases">
        <authorList>
            <person name="Whitehead M."/>
        </authorList>
    </citation>
    <scope>NUCLEOTIDE SEQUENCE</scope>
    <source>
        <strain evidence="2">EGII</strain>
    </source>
</reference>
<feature type="signal peptide" evidence="1">
    <location>
        <begin position="1"/>
        <end position="20"/>
    </location>
</feature>
<dbReference type="AlphaFoldDB" id="A0A811U8V0"/>
<comment type="caution">
    <text evidence="2">The sequence shown here is derived from an EMBL/GenBank/DDBJ whole genome shotgun (WGS) entry which is preliminary data.</text>
</comment>
<accession>A0A811U8V0</accession>
<dbReference type="EMBL" id="CAJHJT010000001">
    <property type="protein sequence ID" value="CAD6994920.1"/>
    <property type="molecule type" value="Genomic_DNA"/>
</dbReference>
<evidence type="ECO:0000313" key="3">
    <source>
        <dbReference type="Proteomes" id="UP000606786"/>
    </source>
</evidence>
<keyword evidence="1" id="KW-0732">Signal</keyword>
<proteinExistence type="predicted"/>
<dbReference type="OrthoDB" id="5818554at2759"/>
<gene>
    <name evidence="2" type="ORF">CCAP1982_LOCUS3653</name>
</gene>
<dbReference type="Proteomes" id="UP000606786">
    <property type="component" value="Unassembled WGS sequence"/>
</dbReference>
<keyword evidence="3" id="KW-1185">Reference proteome</keyword>